<organism evidence="1 2">
    <name type="scientific">Hibiscus syriacus</name>
    <name type="common">Rose of Sharon</name>
    <dbReference type="NCBI Taxonomy" id="106335"/>
    <lineage>
        <taxon>Eukaryota</taxon>
        <taxon>Viridiplantae</taxon>
        <taxon>Streptophyta</taxon>
        <taxon>Embryophyta</taxon>
        <taxon>Tracheophyta</taxon>
        <taxon>Spermatophyta</taxon>
        <taxon>Magnoliopsida</taxon>
        <taxon>eudicotyledons</taxon>
        <taxon>Gunneridae</taxon>
        <taxon>Pentapetalae</taxon>
        <taxon>rosids</taxon>
        <taxon>malvids</taxon>
        <taxon>Malvales</taxon>
        <taxon>Malvaceae</taxon>
        <taxon>Malvoideae</taxon>
        <taxon>Hibiscus</taxon>
    </lineage>
</organism>
<dbReference type="Proteomes" id="UP000436088">
    <property type="component" value="Unassembled WGS sequence"/>
</dbReference>
<protein>
    <submittedName>
        <fullName evidence="1">Uncharacterized protein</fullName>
    </submittedName>
</protein>
<sequence>MHLQQQQDQQCYQNHGDYYQYEDNSPSLPAGIVVVVQDIPFVRTHLCDWRAVLEVLLAVPDIEY</sequence>
<name>A0A6A2XHF0_HIBSY</name>
<reference evidence="1" key="1">
    <citation type="submission" date="2019-09" db="EMBL/GenBank/DDBJ databases">
        <title>Draft genome information of white flower Hibiscus syriacus.</title>
        <authorList>
            <person name="Kim Y.-M."/>
        </authorList>
    </citation>
    <scope>NUCLEOTIDE SEQUENCE [LARGE SCALE GENOMIC DNA]</scope>
    <source>
        <strain evidence="1">YM2019G1</strain>
    </source>
</reference>
<dbReference type="AlphaFoldDB" id="A0A6A2XHF0"/>
<evidence type="ECO:0000313" key="2">
    <source>
        <dbReference type="Proteomes" id="UP000436088"/>
    </source>
</evidence>
<comment type="caution">
    <text evidence="1">The sequence shown here is derived from an EMBL/GenBank/DDBJ whole genome shotgun (WGS) entry which is preliminary data.</text>
</comment>
<keyword evidence="2" id="KW-1185">Reference proteome</keyword>
<proteinExistence type="predicted"/>
<evidence type="ECO:0000313" key="1">
    <source>
        <dbReference type="EMBL" id="KAE8674912.1"/>
    </source>
</evidence>
<gene>
    <name evidence="1" type="ORF">F3Y22_tig00111708pilonHSYRG00231</name>
</gene>
<dbReference type="EMBL" id="VEPZ02001408">
    <property type="protein sequence ID" value="KAE8674912.1"/>
    <property type="molecule type" value="Genomic_DNA"/>
</dbReference>
<accession>A0A6A2XHF0</accession>